<evidence type="ECO:0000256" key="4">
    <source>
        <dbReference type="PROSITE-ProRule" id="PRU00175"/>
    </source>
</evidence>
<feature type="compositionally biased region" description="Low complexity" evidence="5">
    <location>
        <begin position="312"/>
        <end position="345"/>
    </location>
</feature>
<keyword evidence="10" id="KW-1185">Reference proteome</keyword>
<reference evidence="9" key="1">
    <citation type="journal article" date="2021" name="Proc. Natl. Acad. Sci. U.S.A.">
        <title>Three genomes in the algal genus Volvox reveal the fate of a haploid sex-determining region after a transition to homothallism.</title>
        <authorList>
            <person name="Yamamoto K."/>
            <person name="Hamaji T."/>
            <person name="Kawai-Toyooka H."/>
            <person name="Matsuzaki R."/>
            <person name="Takahashi F."/>
            <person name="Nishimura Y."/>
            <person name="Kawachi M."/>
            <person name="Noguchi H."/>
            <person name="Minakuchi Y."/>
            <person name="Umen J.G."/>
            <person name="Toyoda A."/>
            <person name="Nozaki H."/>
        </authorList>
    </citation>
    <scope>NUCLEOTIDE SEQUENCE</scope>
    <source>
        <strain evidence="9">NIES-3780</strain>
    </source>
</reference>
<dbReference type="PROSITE" id="PS51292">
    <property type="entry name" value="ZF_RING_CH"/>
    <property type="match status" value="1"/>
</dbReference>
<dbReference type="GO" id="GO:0008270">
    <property type="term" value="F:zinc ion binding"/>
    <property type="evidence" value="ECO:0007669"/>
    <property type="project" value="UniProtKB-KW"/>
</dbReference>
<comment type="caution">
    <text evidence="9">The sequence shown here is derived from an EMBL/GenBank/DDBJ whole genome shotgun (WGS) entry which is preliminary data.</text>
</comment>
<dbReference type="PANTHER" id="PTHR46347:SF1">
    <property type="entry name" value="RING_FYVE_PHD ZINC FINGER SUPERFAMILY PROTEIN"/>
    <property type="match status" value="1"/>
</dbReference>
<feature type="domain" description="RING-CH-type" evidence="8">
    <location>
        <begin position="61"/>
        <end position="128"/>
    </location>
</feature>
<dbReference type="SUPFAM" id="SSF57850">
    <property type="entry name" value="RING/U-box"/>
    <property type="match status" value="1"/>
</dbReference>
<organism evidence="9 10">
    <name type="scientific">Volvox africanus</name>
    <dbReference type="NCBI Taxonomy" id="51714"/>
    <lineage>
        <taxon>Eukaryota</taxon>
        <taxon>Viridiplantae</taxon>
        <taxon>Chlorophyta</taxon>
        <taxon>core chlorophytes</taxon>
        <taxon>Chlorophyceae</taxon>
        <taxon>CS clade</taxon>
        <taxon>Chlamydomonadales</taxon>
        <taxon>Volvocaceae</taxon>
        <taxon>Volvox</taxon>
    </lineage>
</organism>
<evidence type="ECO:0000259" key="8">
    <source>
        <dbReference type="PROSITE" id="PS51292"/>
    </source>
</evidence>
<dbReference type="Pfam" id="PF12906">
    <property type="entry name" value="RINGv"/>
    <property type="match status" value="1"/>
</dbReference>
<evidence type="ECO:0000256" key="3">
    <source>
        <dbReference type="ARBA" id="ARBA00022833"/>
    </source>
</evidence>
<evidence type="ECO:0000256" key="6">
    <source>
        <dbReference type="SAM" id="Phobius"/>
    </source>
</evidence>
<dbReference type="Gene3D" id="3.30.40.10">
    <property type="entry name" value="Zinc/RING finger domain, C3HC4 (zinc finger)"/>
    <property type="match status" value="1"/>
</dbReference>
<dbReference type="SMART" id="SM00744">
    <property type="entry name" value="RINGv"/>
    <property type="match status" value="1"/>
</dbReference>
<evidence type="ECO:0000256" key="2">
    <source>
        <dbReference type="ARBA" id="ARBA00022771"/>
    </source>
</evidence>
<evidence type="ECO:0000256" key="5">
    <source>
        <dbReference type="SAM" id="MobiDB-lite"/>
    </source>
</evidence>
<keyword evidence="3" id="KW-0862">Zinc</keyword>
<dbReference type="InterPro" id="IPR011016">
    <property type="entry name" value="Znf_RING-CH"/>
</dbReference>
<evidence type="ECO:0000313" key="9">
    <source>
        <dbReference type="EMBL" id="GIL47247.1"/>
    </source>
</evidence>
<sequence length="356" mass="38021">ENFIQFLRYTCGAEVVMSSSTSVSLQAAAGPVSSERDPLLGKEENEVSQSEHMLRTNRGCNPPVVTNTCRICMDEENDPTSNPLISPCKCSGSTKYVHRQCLLKWRNMKSGTQAYYRCEICHYRYQFRRLWWAQVLGHPITSILIFSALLISSAWLLGYVPLMELLVGVPPGSHIGLHFLNGFLLVGLLGALALLIQLCVTLPGSLPPGACSGCYCEPCPMVAIAGGEECLALLLVLMVSLAVAGLVWVCKTLYGTLYSTLRERMRWAEHMVENVGEVGSKGRGRDGPAESSRGPAGVARWGFRFWGISAGRSSGAPSSSAASAVSSENPASGGPSGSSPVGGSVATKAPAEESMV</sequence>
<name>A0A8J4ATC5_9CHLO</name>
<proteinExistence type="predicted"/>
<feature type="domain" description="RING-type" evidence="7">
    <location>
        <begin position="69"/>
        <end position="122"/>
    </location>
</feature>
<gene>
    <name evidence="9" type="ORF">Vafri_4111</name>
</gene>
<keyword evidence="1" id="KW-0479">Metal-binding</keyword>
<dbReference type="AlphaFoldDB" id="A0A8J4ATC5"/>
<feature type="transmembrane region" description="Helical" evidence="6">
    <location>
        <begin position="175"/>
        <end position="196"/>
    </location>
</feature>
<evidence type="ECO:0008006" key="11">
    <source>
        <dbReference type="Google" id="ProtNLM"/>
    </source>
</evidence>
<keyword evidence="6" id="KW-0472">Membrane</keyword>
<feature type="transmembrane region" description="Helical" evidence="6">
    <location>
        <begin position="230"/>
        <end position="249"/>
    </location>
</feature>
<evidence type="ECO:0000259" key="7">
    <source>
        <dbReference type="PROSITE" id="PS50089"/>
    </source>
</evidence>
<dbReference type="PANTHER" id="PTHR46347">
    <property type="entry name" value="RING/FYVE/PHD ZINC FINGER SUPERFAMILY PROTEIN"/>
    <property type="match status" value="1"/>
</dbReference>
<dbReference type="PROSITE" id="PS50089">
    <property type="entry name" value="ZF_RING_2"/>
    <property type="match status" value="1"/>
</dbReference>
<evidence type="ECO:0000313" key="10">
    <source>
        <dbReference type="Proteomes" id="UP000747399"/>
    </source>
</evidence>
<keyword evidence="6" id="KW-0812">Transmembrane</keyword>
<feature type="region of interest" description="Disordered" evidence="5">
    <location>
        <begin position="312"/>
        <end position="356"/>
    </location>
</feature>
<keyword evidence="6" id="KW-1133">Transmembrane helix</keyword>
<dbReference type="EMBL" id="BNCO01000004">
    <property type="protein sequence ID" value="GIL47247.1"/>
    <property type="molecule type" value="Genomic_DNA"/>
</dbReference>
<feature type="non-terminal residue" evidence="9">
    <location>
        <position position="1"/>
    </location>
</feature>
<protein>
    <recommendedName>
        <fullName evidence="11">RING-CH-type domain-containing protein</fullName>
    </recommendedName>
</protein>
<dbReference type="InterPro" id="IPR001841">
    <property type="entry name" value="Znf_RING"/>
</dbReference>
<evidence type="ECO:0000256" key="1">
    <source>
        <dbReference type="ARBA" id="ARBA00022723"/>
    </source>
</evidence>
<accession>A0A8J4ATC5</accession>
<dbReference type="Proteomes" id="UP000747399">
    <property type="component" value="Unassembled WGS sequence"/>
</dbReference>
<dbReference type="CDD" id="cd16495">
    <property type="entry name" value="RING_CH-C4HC3_MARCH"/>
    <property type="match status" value="1"/>
</dbReference>
<keyword evidence="2 4" id="KW-0863">Zinc-finger</keyword>
<feature type="transmembrane region" description="Helical" evidence="6">
    <location>
        <begin position="130"/>
        <end position="155"/>
    </location>
</feature>
<dbReference type="InterPro" id="IPR013083">
    <property type="entry name" value="Znf_RING/FYVE/PHD"/>
</dbReference>